<evidence type="ECO:0000256" key="2">
    <source>
        <dbReference type="ARBA" id="ARBA00022801"/>
    </source>
</evidence>
<dbReference type="EMBL" id="UHJL01000002">
    <property type="protein sequence ID" value="SUQ24606.1"/>
    <property type="molecule type" value="Genomic_DNA"/>
</dbReference>
<evidence type="ECO:0000259" key="5">
    <source>
        <dbReference type="Pfam" id="PF00149"/>
    </source>
</evidence>
<comment type="similarity">
    <text evidence="4">Belongs to the cyclic nucleotide phosphodiesterase class-III family.</text>
</comment>
<dbReference type="InterPro" id="IPR029052">
    <property type="entry name" value="Metallo-depent_PP-like"/>
</dbReference>
<dbReference type="Pfam" id="PF00149">
    <property type="entry name" value="Metallophos"/>
    <property type="match status" value="1"/>
</dbReference>
<dbReference type="InterPro" id="IPR050884">
    <property type="entry name" value="CNP_phosphodiesterase-III"/>
</dbReference>
<evidence type="ECO:0000256" key="3">
    <source>
        <dbReference type="ARBA" id="ARBA00023004"/>
    </source>
</evidence>
<evidence type="ECO:0000313" key="6">
    <source>
        <dbReference type="EMBL" id="SUQ24606.1"/>
    </source>
</evidence>
<dbReference type="AlphaFoldDB" id="A0A380S7Q2"/>
<protein>
    <submittedName>
        <fullName evidence="6">Icc protein</fullName>
    </submittedName>
</protein>
<evidence type="ECO:0000313" key="7">
    <source>
        <dbReference type="Proteomes" id="UP000255423"/>
    </source>
</evidence>
<organism evidence="6 7">
    <name type="scientific">Fibrobacter succinogenes</name>
    <name type="common">Bacteroides succinogenes</name>
    <dbReference type="NCBI Taxonomy" id="833"/>
    <lineage>
        <taxon>Bacteria</taxon>
        <taxon>Pseudomonadati</taxon>
        <taxon>Fibrobacterota</taxon>
        <taxon>Fibrobacteria</taxon>
        <taxon>Fibrobacterales</taxon>
        <taxon>Fibrobacteraceae</taxon>
        <taxon>Fibrobacter</taxon>
    </lineage>
</organism>
<dbReference type="GO" id="GO:0046872">
    <property type="term" value="F:metal ion binding"/>
    <property type="evidence" value="ECO:0007669"/>
    <property type="project" value="UniProtKB-KW"/>
</dbReference>
<dbReference type="PANTHER" id="PTHR42988:SF2">
    <property type="entry name" value="CYCLIC NUCLEOTIDE PHOSPHODIESTERASE CBUA0032-RELATED"/>
    <property type="match status" value="1"/>
</dbReference>
<evidence type="ECO:0000256" key="4">
    <source>
        <dbReference type="ARBA" id="ARBA00025742"/>
    </source>
</evidence>
<proteinExistence type="inferred from homology"/>
<sequence>MERRVLKIGQISDTHIGENASPVQDIDVRKNFLTAYNSETMKGLDLLVISGDLADNATPGAYEFVAQVLKDCKVPVCVIPGNHDDLEVMEKYFDLKGKIHNGKCYYRYDIDGRSIFFLDSADGTVSSEQLTWLEQETAKVDGEVLLFLHHPPCHCDHKFMDLRYAMKNIEEVQATLLKIKNLKHIFVGHYHSEMLEHFGDKTVYVTPSTQMQIDPNISVFCLSSAAPGWRVIEWGENFLETKVYFSKTP</sequence>
<dbReference type="RefSeq" id="WP_109573027.1">
    <property type="nucleotide sequence ID" value="NZ_UHJL01000002.1"/>
</dbReference>
<feature type="domain" description="Calcineurin-like phosphoesterase" evidence="5">
    <location>
        <begin position="6"/>
        <end position="192"/>
    </location>
</feature>
<name>A0A380S7Q2_FIBSU</name>
<accession>A0A380S7Q2</accession>
<gene>
    <name evidence="6" type="ORF">SAMN05661053_2014</name>
</gene>
<dbReference type="PANTHER" id="PTHR42988">
    <property type="entry name" value="PHOSPHOHYDROLASE"/>
    <property type="match status" value="1"/>
</dbReference>
<dbReference type="InterPro" id="IPR004843">
    <property type="entry name" value="Calcineurin-like_PHP"/>
</dbReference>
<dbReference type="Gene3D" id="3.60.21.10">
    <property type="match status" value="1"/>
</dbReference>
<reference evidence="6 7" key="1">
    <citation type="submission" date="2017-08" db="EMBL/GenBank/DDBJ databases">
        <authorList>
            <person name="de Groot N.N."/>
        </authorList>
    </citation>
    <scope>NUCLEOTIDE SEQUENCE [LARGE SCALE GENOMIC DNA]</scope>
    <source>
        <strain evidence="6 7">HM2</strain>
    </source>
</reference>
<keyword evidence="2" id="KW-0378">Hydrolase</keyword>
<keyword evidence="3" id="KW-0408">Iron</keyword>
<keyword evidence="1" id="KW-0479">Metal-binding</keyword>
<dbReference type="SUPFAM" id="SSF56300">
    <property type="entry name" value="Metallo-dependent phosphatases"/>
    <property type="match status" value="1"/>
</dbReference>
<evidence type="ECO:0000256" key="1">
    <source>
        <dbReference type="ARBA" id="ARBA00022723"/>
    </source>
</evidence>
<dbReference type="Proteomes" id="UP000255423">
    <property type="component" value="Unassembled WGS sequence"/>
</dbReference>
<dbReference type="GO" id="GO:0016787">
    <property type="term" value="F:hydrolase activity"/>
    <property type="evidence" value="ECO:0007669"/>
    <property type="project" value="UniProtKB-KW"/>
</dbReference>